<dbReference type="EMBL" id="JBIHMM010000001">
    <property type="protein sequence ID" value="MFH0253604.1"/>
    <property type="molecule type" value="Genomic_DNA"/>
</dbReference>
<proteinExistence type="predicted"/>
<gene>
    <name evidence="2" type="ORF">ACGRVM_06855</name>
</gene>
<evidence type="ECO:0000256" key="1">
    <source>
        <dbReference type="SAM" id="Phobius"/>
    </source>
</evidence>
<organism evidence="2 3">
    <name type="scientific">Roseovarius aquimarinus</name>
    <dbReference type="NCBI Taxonomy" id="1229156"/>
    <lineage>
        <taxon>Bacteria</taxon>
        <taxon>Pseudomonadati</taxon>
        <taxon>Pseudomonadota</taxon>
        <taxon>Alphaproteobacteria</taxon>
        <taxon>Rhodobacterales</taxon>
        <taxon>Roseobacteraceae</taxon>
        <taxon>Roseovarius</taxon>
    </lineage>
</organism>
<feature type="transmembrane region" description="Helical" evidence="1">
    <location>
        <begin position="52"/>
        <end position="73"/>
    </location>
</feature>
<keyword evidence="1" id="KW-1133">Transmembrane helix</keyword>
<protein>
    <submittedName>
        <fullName evidence="2">Uncharacterized protein</fullName>
    </submittedName>
</protein>
<sequence>MSSTSQFNSQDGFNARLKKLRKSHTRMARGYNATVGRDGLIVFRPRPRRRGLPLRGIALTIAAFFAFKVLVLLNLGEPSYQARAAELAAGTAVEQAGAWLMQIDPFTRLIAQQIAPLI</sequence>
<evidence type="ECO:0000313" key="3">
    <source>
        <dbReference type="Proteomes" id="UP001607157"/>
    </source>
</evidence>
<dbReference type="Proteomes" id="UP001607157">
    <property type="component" value="Unassembled WGS sequence"/>
</dbReference>
<comment type="caution">
    <text evidence="2">The sequence shown here is derived from an EMBL/GenBank/DDBJ whole genome shotgun (WGS) entry which is preliminary data.</text>
</comment>
<reference evidence="2 3" key="1">
    <citation type="submission" date="2024-10" db="EMBL/GenBank/DDBJ databases">
        <authorList>
            <person name="Yang X.-N."/>
        </authorList>
    </citation>
    <scope>NUCLEOTIDE SEQUENCE [LARGE SCALE GENOMIC DNA]</scope>
    <source>
        <strain evidence="2 3">CAU 1059</strain>
    </source>
</reference>
<accession>A0ABW7I618</accession>
<name>A0ABW7I618_9RHOB</name>
<keyword evidence="1" id="KW-0812">Transmembrane</keyword>
<keyword evidence="1" id="KW-0472">Membrane</keyword>
<keyword evidence="3" id="KW-1185">Reference proteome</keyword>
<dbReference type="RefSeq" id="WP_377172773.1">
    <property type="nucleotide sequence ID" value="NZ_JBHTJC010000005.1"/>
</dbReference>
<evidence type="ECO:0000313" key="2">
    <source>
        <dbReference type="EMBL" id="MFH0253604.1"/>
    </source>
</evidence>